<evidence type="ECO:0000313" key="3">
    <source>
        <dbReference type="WBParaSite" id="PSAMB.scaffold319size56836.g4722.t1"/>
    </source>
</evidence>
<name>A0A914W7L4_9BILA</name>
<evidence type="ECO:0000313" key="2">
    <source>
        <dbReference type="Proteomes" id="UP000887566"/>
    </source>
</evidence>
<evidence type="ECO:0000256" key="1">
    <source>
        <dbReference type="SAM" id="MobiDB-lite"/>
    </source>
</evidence>
<organism evidence="2 3">
    <name type="scientific">Plectus sambesii</name>
    <dbReference type="NCBI Taxonomy" id="2011161"/>
    <lineage>
        <taxon>Eukaryota</taxon>
        <taxon>Metazoa</taxon>
        <taxon>Ecdysozoa</taxon>
        <taxon>Nematoda</taxon>
        <taxon>Chromadorea</taxon>
        <taxon>Plectida</taxon>
        <taxon>Plectina</taxon>
        <taxon>Plectoidea</taxon>
        <taxon>Plectidae</taxon>
        <taxon>Plectus</taxon>
    </lineage>
</organism>
<keyword evidence="2" id="KW-1185">Reference proteome</keyword>
<reference evidence="3" key="1">
    <citation type="submission" date="2022-11" db="UniProtKB">
        <authorList>
            <consortium name="WormBaseParasite"/>
        </authorList>
    </citation>
    <scope>IDENTIFICATION</scope>
</reference>
<feature type="compositionally biased region" description="Polar residues" evidence="1">
    <location>
        <begin position="31"/>
        <end position="46"/>
    </location>
</feature>
<sequence length="119" mass="13071">MALRRDTKRGTDIVSHFANSNILHRDKNGPSMPNASGRPQQRPSFRANNDRWVLELAELVTSWRNWTDANAFGLRFVIAADGGGVQIKALADNPPCKNSAVGCSVQPIADAKIYLLPSR</sequence>
<proteinExistence type="predicted"/>
<feature type="region of interest" description="Disordered" evidence="1">
    <location>
        <begin position="19"/>
        <end position="46"/>
    </location>
</feature>
<protein>
    <submittedName>
        <fullName evidence="3">Uncharacterized protein</fullName>
    </submittedName>
</protein>
<dbReference type="WBParaSite" id="PSAMB.scaffold319size56836.g4722.t1">
    <property type="protein sequence ID" value="PSAMB.scaffold319size56836.g4722.t1"/>
    <property type="gene ID" value="PSAMB.scaffold319size56836.g4722"/>
</dbReference>
<dbReference type="AlphaFoldDB" id="A0A914W7L4"/>
<dbReference type="Proteomes" id="UP000887566">
    <property type="component" value="Unplaced"/>
</dbReference>
<accession>A0A914W7L4</accession>